<feature type="compositionally biased region" description="Polar residues" evidence="1">
    <location>
        <begin position="458"/>
        <end position="479"/>
    </location>
</feature>
<proteinExistence type="predicted"/>
<dbReference type="Proteomes" id="UP000648482">
    <property type="component" value="Unassembled WGS sequence"/>
</dbReference>
<sequence>MINIFNGMPSSIAKMTQANSNSEYALTDELQSIAPEITEELLSKFSQEKVEQLLHQELSKLIPQSTQQASSTYKLSNEELTTKTIFTNYQEGLTQNKNSDDLLAYLDKSVRDVNTAYTNTSDILLGLGQLGHEQKSFLAKSKKSIEETVQAYKKDEEKYEESKLQLSVKTLEGDTVRISIDYSKNNSIEENETILNYEVEGDLSEAEHKALTEVLSGVGKMADDYFSLTKTSKYGDDSLDKIDMTFLADFNSQQLSGFDVSFSKTHDNKDDNKNTKYENDALSLSYNISKEQQGLVFESSNGAEKINFALDMSIFGNKDDQQMQQYLSTLDKNLEDNRQNSKGNSKDNESIFGRQSDMNMRKGFALFKDAFSSMSTAAEQYSSIESIAKEQFTNGQDIVADLVDKIIIKDPRNKDINQEQTNALGTGISKLADFDAKFEFSKANKTSSTSAVELKQSTELNKSGNSNEVNQSKTANTHLDYQLDRPDHYNKKEEYEINAAAQNGELVEVGQSNKVDIDKKTYQKNPLLSQYELKTKFAEKTTSESNIRIIDNVLLKTLENSSETNKTERVKNEGKFEDYKQTNHHSYNKLVSLIGDLDKLVKKSDT</sequence>
<dbReference type="EMBL" id="AQGU01000022">
    <property type="protein sequence ID" value="MBE0358398.1"/>
    <property type="molecule type" value="Genomic_DNA"/>
</dbReference>
<evidence type="ECO:0000313" key="3">
    <source>
        <dbReference type="Proteomes" id="UP000648482"/>
    </source>
</evidence>
<evidence type="ECO:0000313" key="2">
    <source>
        <dbReference type="EMBL" id="MBE0358398.1"/>
    </source>
</evidence>
<evidence type="ECO:0008006" key="4">
    <source>
        <dbReference type="Google" id="ProtNLM"/>
    </source>
</evidence>
<comment type="caution">
    <text evidence="2">The sequence shown here is derived from an EMBL/GenBank/DDBJ whole genome shotgun (WGS) entry which is preliminary data.</text>
</comment>
<name>A0ABR9DVL3_9GAMM</name>
<feature type="region of interest" description="Disordered" evidence="1">
    <location>
        <begin position="458"/>
        <end position="480"/>
    </location>
</feature>
<keyword evidence="3" id="KW-1185">Reference proteome</keyword>
<dbReference type="RefSeq" id="WP_193154924.1">
    <property type="nucleotide sequence ID" value="NZ_AQGU01000022.1"/>
</dbReference>
<reference evidence="2 3" key="1">
    <citation type="submission" date="2015-06" db="EMBL/GenBank/DDBJ databases">
        <title>Genome sequence of Pseudoalteromonas aliena.</title>
        <authorList>
            <person name="Xie B.-B."/>
            <person name="Rong J.-C."/>
            <person name="Qin Q.-L."/>
            <person name="Zhang Y.-Z."/>
        </authorList>
    </citation>
    <scope>NUCLEOTIDE SEQUENCE [LARGE SCALE GENOMIC DNA]</scope>
    <source>
        <strain evidence="2 3">SW19</strain>
    </source>
</reference>
<evidence type="ECO:0000256" key="1">
    <source>
        <dbReference type="SAM" id="MobiDB-lite"/>
    </source>
</evidence>
<organism evidence="2 3">
    <name type="scientific">Pseudoalteromonas aliena SW19</name>
    <dbReference type="NCBI Taxonomy" id="1314866"/>
    <lineage>
        <taxon>Bacteria</taxon>
        <taxon>Pseudomonadati</taxon>
        <taxon>Pseudomonadota</taxon>
        <taxon>Gammaproteobacteria</taxon>
        <taxon>Alteromonadales</taxon>
        <taxon>Pseudoalteromonadaceae</taxon>
        <taxon>Pseudoalteromonas</taxon>
    </lineage>
</organism>
<protein>
    <recommendedName>
        <fullName evidence="4">DUF5610 domain-containing protein</fullName>
    </recommendedName>
</protein>
<accession>A0ABR9DVL3</accession>
<gene>
    <name evidence="2" type="ORF">PALI_a1671</name>
</gene>